<dbReference type="Proteomes" id="UP000664417">
    <property type="component" value="Unassembled WGS sequence"/>
</dbReference>
<keyword evidence="2" id="KW-1185">Reference proteome</keyword>
<proteinExistence type="predicted"/>
<name>A0A8J7U3J8_9BACT</name>
<dbReference type="EMBL" id="JAFREP010000017">
    <property type="protein sequence ID" value="MBO1320493.1"/>
    <property type="molecule type" value="Genomic_DNA"/>
</dbReference>
<evidence type="ECO:0000313" key="1">
    <source>
        <dbReference type="EMBL" id="MBO1320493.1"/>
    </source>
</evidence>
<protein>
    <submittedName>
        <fullName evidence="1">DUF4276 family protein</fullName>
    </submittedName>
</protein>
<dbReference type="Pfam" id="PF14103">
    <property type="entry name" value="DUF4276"/>
    <property type="match status" value="1"/>
</dbReference>
<accession>A0A8J7U3J8</accession>
<dbReference type="RefSeq" id="WP_207860448.1">
    <property type="nucleotide sequence ID" value="NZ_JAFREP010000017.1"/>
</dbReference>
<dbReference type="AlphaFoldDB" id="A0A8J7U3J8"/>
<sequence>MESWLLADLETLGDFYGKGFKLPKNFSKVRLEGIPKNEVMAILEKSTSRTGKGTYSKGKHSFKILMIVRPEEVAKKSPWARYFLETLREKAEEFCG</sequence>
<reference evidence="1" key="1">
    <citation type="submission" date="2021-03" db="EMBL/GenBank/DDBJ databases">
        <authorList>
            <person name="Wang G."/>
        </authorList>
    </citation>
    <scope>NUCLEOTIDE SEQUENCE</scope>
    <source>
        <strain evidence="1">KCTC 12899</strain>
    </source>
</reference>
<comment type="caution">
    <text evidence="1">The sequence shown here is derived from an EMBL/GenBank/DDBJ whole genome shotgun (WGS) entry which is preliminary data.</text>
</comment>
<gene>
    <name evidence="1" type="ORF">J3U88_18600</name>
</gene>
<organism evidence="1 2">
    <name type="scientific">Acanthopleuribacter pedis</name>
    <dbReference type="NCBI Taxonomy" id="442870"/>
    <lineage>
        <taxon>Bacteria</taxon>
        <taxon>Pseudomonadati</taxon>
        <taxon>Acidobacteriota</taxon>
        <taxon>Holophagae</taxon>
        <taxon>Acanthopleuribacterales</taxon>
        <taxon>Acanthopleuribacteraceae</taxon>
        <taxon>Acanthopleuribacter</taxon>
    </lineage>
</organism>
<evidence type="ECO:0000313" key="2">
    <source>
        <dbReference type="Proteomes" id="UP000664417"/>
    </source>
</evidence>
<dbReference type="InterPro" id="IPR025455">
    <property type="entry name" value="DUF4276"/>
</dbReference>